<reference evidence="1 2" key="1">
    <citation type="journal article" date="2024" name="Plant J.">
        <title>Genome sequences and population genomics reveal climatic adaptation and genomic divergence between two closely related sweetgum species.</title>
        <authorList>
            <person name="Xu W.Q."/>
            <person name="Ren C.Q."/>
            <person name="Zhang X.Y."/>
            <person name="Comes H.P."/>
            <person name="Liu X.H."/>
            <person name="Li Y.G."/>
            <person name="Kettle C.J."/>
            <person name="Jalonen R."/>
            <person name="Gaisberger H."/>
            <person name="Ma Y.Z."/>
            <person name="Qiu Y.X."/>
        </authorList>
    </citation>
    <scope>NUCLEOTIDE SEQUENCE [LARGE SCALE GENOMIC DNA]</scope>
    <source>
        <strain evidence="1">Hangzhou</strain>
    </source>
</reference>
<dbReference type="EMBL" id="JBBPBK010000001">
    <property type="protein sequence ID" value="KAK9292515.1"/>
    <property type="molecule type" value="Genomic_DNA"/>
</dbReference>
<evidence type="ECO:0000313" key="1">
    <source>
        <dbReference type="EMBL" id="KAK9292515.1"/>
    </source>
</evidence>
<comment type="caution">
    <text evidence="1">The sequence shown here is derived from an EMBL/GenBank/DDBJ whole genome shotgun (WGS) entry which is preliminary data.</text>
</comment>
<gene>
    <name evidence="1" type="ORF">L1049_020488</name>
</gene>
<protein>
    <recommendedName>
        <fullName evidence="3">Transposase</fullName>
    </recommendedName>
</protein>
<evidence type="ECO:0008006" key="3">
    <source>
        <dbReference type="Google" id="ProtNLM"/>
    </source>
</evidence>
<sequence>MEQIEGNARKQYMKIRLYAMMILRHNPGSAAWVKVERPRLDVAATFQRLFVVFDAQRRRLLAGVRPFICLDACHLRRHFGSQLLHGVACDGNDRMYPVAMVVLKSECKDS</sequence>
<dbReference type="AlphaFoldDB" id="A0AAP0S7V7"/>
<accession>A0AAP0S7V7</accession>
<dbReference type="PANTHER" id="PTHR31973">
    <property type="entry name" value="POLYPROTEIN, PUTATIVE-RELATED"/>
    <property type="match status" value="1"/>
</dbReference>
<dbReference type="Proteomes" id="UP001415857">
    <property type="component" value="Unassembled WGS sequence"/>
</dbReference>
<proteinExistence type="predicted"/>
<dbReference type="PANTHER" id="PTHR31973:SF187">
    <property type="entry name" value="MUTATOR TRANSPOSASE MUDRA PROTEIN"/>
    <property type="match status" value="1"/>
</dbReference>
<name>A0AAP0S7V7_LIQFO</name>
<keyword evidence="2" id="KW-1185">Reference proteome</keyword>
<evidence type="ECO:0000313" key="2">
    <source>
        <dbReference type="Proteomes" id="UP001415857"/>
    </source>
</evidence>
<organism evidence="1 2">
    <name type="scientific">Liquidambar formosana</name>
    <name type="common">Formosan gum</name>
    <dbReference type="NCBI Taxonomy" id="63359"/>
    <lineage>
        <taxon>Eukaryota</taxon>
        <taxon>Viridiplantae</taxon>
        <taxon>Streptophyta</taxon>
        <taxon>Embryophyta</taxon>
        <taxon>Tracheophyta</taxon>
        <taxon>Spermatophyta</taxon>
        <taxon>Magnoliopsida</taxon>
        <taxon>eudicotyledons</taxon>
        <taxon>Gunneridae</taxon>
        <taxon>Pentapetalae</taxon>
        <taxon>Saxifragales</taxon>
        <taxon>Altingiaceae</taxon>
        <taxon>Liquidambar</taxon>
    </lineage>
</organism>